<evidence type="ECO:0000256" key="3">
    <source>
        <dbReference type="ARBA" id="ARBA00023319"/>
    </source>
</evidence>
<comment type="subcellular location">
    <subcellularLocation>
        <location evidence="1">Membrane</location>
    </subcellularLocation>
</comment>
<dbReference type="Gene3D" id="2.60.40.10">
    <property type="entry name" value="Immunoglobulins"/>
    <property type="match status" value="1"/>
</dbReference>
<name>A0A667Z2E2_9TELE</name>
<dbReference type="InterPro" id="IPR013783">
    <property type="entry name" value="Ig-like_fold"/>
</dbReference>
<dbReference type="GeneTree" id="ENSGT01030000234884"/>
<dbReference type="GO" id="GO:0005102">
    <property type="term" value="F:signaling receptor binding"/>
    <property type="evidence" value="ECO:0007669"/>
    <property type="project" value="TreeGrafter"/>
</dbReference>
<dbReference type="InParanoid" id="A0A667Z2E2"/>
<sequence>GGLVALYSLSRKHSNICFRLIVFHLFSQSQLIGPPQPIVAIVGDDTILPCHLEPAMDVGALPVEWTRPDLNPQFVHTWREGVELLVDHHPSYEGRTSLFMDKLKDGDISLKLS</sequence>
<reference evidence="4" key="3">
    <citation type="submission" date="2025-09" db="UniProtKB">
        <authorList>
            <consortium name="Ensembl"/>
        </authorList>
    </citation>
    <scope>IDENTIFICATION</scope>
</reference>
<dbReference type="InterPro" id="IPR050504">
    <property type="entry name" value="IgSF_BTN/MOG"/>
</dbReference>
<dbReference type="Proteomes" id="UP000472263">
    <property type="component" value="Chromosome 18"/>
</dbReference>
<dbReference type="GO" id="GO:0050852">
    <property type="term" value="P:T cell receptor signaling pathway"/>
    <property type="evidence" value="ECO:0007669"/>
    <property type="project" value="TreeGrafter"/>
</dbReference>
<accession>A0A667Z2E2</accession>
<proteinExistence type="predicted"/>
<dbReference type="Ensembl" id="ENSMMDT00005035094.1">
    <property type="protein sequence ID" value="ENSMMDP00005034337.1"/>
    <property type="gene ID" value="ENSMMDG00005016166.1"/>
</dbReference>
<dbReference type="AlphaFoldDB" id="A0A667Z2E2"/>
<evidence type="ECO:0008006" key="6">
    <source>
        <dbReference type="Google" id="ProtNLM"/>
    </source>
</evidence>
<dbReference type="PANTHER" id="PTHR24100:SF151">
    <property type="entry name" value="ICOS LIGAND"/>
    <property type="match status" value="1"/>
</dbReference>
<dbReference type="InterPro" id="IPR036179">
    <property type="entry name" value="Ig-like_dom_sf"/>
</dbReference>
<reference evidence="4" key="2">
    <citation type="submission" date="2025-08" db="UniProtKB">
        <authorList>
            <consortium name="Ensembl"/>
        </authorList>
    </citation>
    <scope>IDENTIFICATION</scope>
</reference>
<dbReference type="SUPFAM" id="SSF48726">
    <property type="entry name" value="Immunoglobulin"/>
    <property type="match status" value="1"/>
</dbReference>
<evidence type="ECO:0000256" key="2">
    <source>
        <dbReference type="ARBA" id="ARBA00023136"/>
    </source>
</evidence>
<reference evidence="4" key="1">
    <citation type="submission" date="2019-06" db="EMBL/GenBank/DDBJ databases">
        <authorList>
            <consortium name="Wellcome Sanger Institute Data Sharing"/>
        </authorList>
    </citation>
    <scope>NUCLEOTIDE SEQUENCE [LARGE SCALE GENOMIC DNA]</scope>
</reference>
<evidence type="ECO:0000313" key="5">
    <source>
        <dbReference type="Proteomes" id="UP000472263"/>
    </source>
</evidence>
<evidence type="ECO:0000313" key="4">
    <source>
        <dbReference type="Ensembl" id="ENSMMDP00005034337.1"/>
    </source>
</evidence>
<evidence type="ECO:0000256" key="1">
    <source>
        <dbReference type="ARBA" id="ARBA00004370"/>
    </source>
</evidence>
<dbReference type="PANTHER" id="PTHR24100">
    <property type="entry name" value="BUTYROPHILIN"/>
    <property type="match status" value="1"/>
</dbReference>
<keyword evidence="2" id="KW-0472">Membrane</keyword>
<protein>
    <recommendedName>
        <fullName evidence="6">Ig-like domain-containing protein</fullName>
    </recommendedName>
</protein>
<keyword evidence="5" id="KW-1185">Reference proteome</keyword>
<keyword evidence="3" id="KW-0393">Immunoglobulin domain</keyword>
<dbReference type="GO" id="GO:0001817">
    <property type="term" value="P:regulation of cytokine production"/>
    <property type="evidence" value="ECO:0007669"/>
    <property type="project" value="TreeGrafter"/>
</dbReference>
<organism evidence="4 5">
    <name type="scientific">Myripristis murdjan</name>
    <name type="common">pinecone soldierfish</name>
    <dbReference type="NCBI Taxonomy" id="586833"/>
    <lineage>
        <taxon>Eukaryota</taxon>
        <taxon>Metazoa</taxon>
        <taxon>Chordata</taxon>
        <taxon>Craniata</taxon>
        <taxon>Vertebrata</taxon>
        <taxon>Euteleostomi</taxon>
        <taxon>Actinopterygii</taxon>
        <taxon>Neopterygii</taxon>
        <taxon>Teleostei</taxon>
        <taxon>Neoteleostei</taxon>
        <taxon>Acanthomorphata</taxon>
        <taxon>Holocentriformes</taxon>
        <taxon>Holocentridae</taxon>
        <taxon>Myripristis</taxon>
    </lineage>
</organism>
<dbReference type="GO" id="GO:0009897">
    <property type="term" value="C:external side of plasma membrane"/>
    <property type="evidence" value="ECO:0007669"/>
    <property type="project" value="TreeGrafter"/>
</dbReference>